<dbReference type="InterPro" id="IPR036249">
    <property type="entry name" value="Thioredoxin-like_sf"/>
</dbReference>
<dbReference type="AlphaFoldDB" id="A0A6C0E507"/>
<accession>A0A6C0E507</accession>
<protein>
    <recommendedName>
        <fullName evidence="1">Thioredoxin domain-containing protein</fullName>
    </recommendedName>
</protein>
<reference evidence="2" key="1">
    <citation type="journal article" date="2020" name="Nature">
        <title>Giant virus diversity and host interactions through global metagenomics.</title>
        <authorList>
            <person name="Schulz F."/>
            <person name="Roux S."/>
            <person name="Paez-Espino D."/>
            <person name="Jungbluth S."/>
            <person name="Walsh D.A."/>
            <person name="Denef V.J."/>
            <person name="McMahon K.D."/>
            <person name="Konstantinidis K.T."/>
            <person name="Eloe-Fadrosh E.A."/>
            <person name="Kyrpides N.C."/>
            <person name="Woyke T."/>
        </authorList>
    </citation>
    <scope>NUCLEOTIDE SEQUENCE</scope>
    <source>
        <strain evidence="2">GVMAG-M-3300023179-111</strain>
    </source>
</reference>
<evidence type="ECO:0000313" key="2">
    <source>
        <dbReference type="EMBL" id="QHT22505.1"/>
    </source>
</evidence>
<name>A0A6C0E507_9ZZZZ</name>
<proteinExistence type="predicted"/>
<dbReference type="EMBL" id="MN739711">
    <property type="protein sequence ID" value="QHT22505.1"/>
    <property type="molecule type" value="Genomic_DNA"/>
</dbReference>
<dbReference type="InterPro" id="IPR013766">
    <property type="entry name" value="Thioredoxin_domain"/>
</dbReference>
<dbReference type="SUPFAM" id="SSF52833">
    <property type="entry name" value="Thioredoxin-like"/>
    <property type="match status" value="1"/>
</dbReference>
<feature type="domain" description="Thioredoxin" evidence="1">
    <location>
        <begin position="24"/>
        <end position="123"/>
    </location>
</feature>
<dbReference type="Gene3D" id="3.40.30.10">
    <property type="entry name" value="Glutaredoxin"/>
    <property type="match status" value="1"/>
</dbReference>
<sequence>MEYMTPPVIYLDNNDFDDNGNLINQSLLSQNKPIFIMLQAVFCGHCTRAKPYFQQFAHDNFGKVLCCSIQGDSKVPSVHGIGSKLGKICPNFVGFPSYVVIHNGRKIPYDGGRKTEDLQKFLNYL</sequence>
<evidence type="ECO:0000259" key="1">
    <source>
        <dbReference type="Pfam" id="PF00085"/>
    </source>
</evidence>
<organism evidence="2">
    <name type="scientific">viral metagenome</name>
    <dbReference type="NCBI Taxonomy" id="1070528"/>
    <lineage>
        <taxon>unclassified sequences</taxon>
        <taxon>metagenomes</taxon>
        <taxon>organismal metagenomes</taxon>
    </lineage>
</organism>
<dbReference type="Pfam" id="PF00085">
    <property type="entry name" value="Thioredoxin"/>
    <property type="match status" value="1"/>
</dbReference>